<feature type="transmembrane region" description="Helical" evidence="1">
    <location>
        <begin position="64"/>
        <end position="83"/>
    </location>
</feature>
<keyword evidence="2" id="KW-0067">ATP-binding</keyword>
<keyword evidence="2" id="KW-0547">Nucleotide-binding</keyword>
<comment type="caution">
    <text evidence="2">The sequence shown here is derived from an EMBL/GenBank/DDBJ whole genome shotgun (WGS) entry which is preliminary data.</text>
</comment>
<dbReference type="SUPFAM" id="SSF55874">
    <property type="entry name" value="ATPase domain of HSP90 chaperone/DNA topoisomerase II/histidine kinase"/>
    <property type="match status" value="1"/>
</dbReference>
<proteinExistence type="predicted"/>
<name>A0A9W6GFA1_9BACT</name>
<dbReference type="AlphaFoldDB" id="A0A9W6GFA1"/>
<gene>
    <name evidence="2" type="ORF">TISLANDTSLP1_19110</name>
</gene>
<evidence type="ECO:0000313" key="3">
    <source>
        <dbReference type="Proteomes" id="UP001144297"/>
    </source>
</evidence>
<dbReference type="Proteomes" id="UP001144297">
    <property type="component" value="Unassembled WGS sequence"/>
</dbReference>
<evidence type="ECO:0000313" key="2">
    <source>
        <dbReference type="EMBL" id="GLI54218.1"/>
    </source>
</evidence>
<accession>A0A9W6GFA1</accession>
<dbReference type="Gene3D" id="3.30.565.10">
    <property type="entry name" value="Histidine kinase-like ATPase, C-terminal domain"/>
    <property type="match status" value="1"/>
</dbReference>
<dbReference type="InterPro" id="IPR036890">
    <property type="entry name" value="HATPase_C_sf"/>
</dbReference>
<keyword evidence="1" id="KW-1133">Transmembrane helix</keyword>
<keyword evidence="3" id="KW-1185">Reference proteome</keyword>
<sequence>MKFQIKIIIVFSLIMGVILFYLNTVVINFFDSAKEDYIFQTFDKKELKRKEFIEKKFQEYIKDVLLREFLLVLSLMLILYKIIDRMLRQERDYRDFLELILLTISHKFGNFLATQQGNIEILKIRHDERALQRLETSYNYIQKDFYKILETISRFKEFSLNKEKINLKTIIEKNISIFDISNTRLILHLQDTYISANRQIIENIIFSLLENAIKYSNGKIHIRLSKNLLAIRNNIAQEQKGSGVGLKITEALAKKQGLKLKCRAKGDNFIAVVKFT</sequence>
<protein>
    <submittedName>
        <fullName evidence="2">ATP-binding protein</fullName>
    </submittedName>
</protein>
<organism evidence="2 3">
    <name type="scientific">Thermodesulfovibrio yellowstonii</name>
    <dbReference type="NCBI Taxonomy" id="28262"/>
    <lineage>
        <taxon>Bacteria</taxon>
        <taxon>Pseudomonadati</taxon>
        <taxon>Nitrospirota</taxon>
        <taxon>Thermodesulfovibrionia</taxon>
        <taxon>Thermodesulfovibrionales</taxon>
        <taxon>Thermodesulfovibrionaceae</taxon>
        <taxon>Thermodesulfovibrio</taxon>
    </lineage>
</organism>
<reference evidence="2" key="1">
    <citation type="submission" date="2022-12" db="EMBL/GenBank/DDBJ databases">
        <title>Reference genome sequencing for broad-spectrum identification of bacterial and archaeal isolates by mass spectrometry.</title>
        <authorList>
            <person name="Sekiguchi Y."/>
            <person name="Tourlousse D.M."/>
        </authorList>
    </citation>
    <scope>NUCLEOTIDE SEQUENCE</scope>
    <source>
        <strain evidence="2">TSL-P1</strain>
    </source>
</reference>
<feature type="transmembrane region" description="Helical" evidence="1">
    <location>
        <begin position="7"/>
        <end position="30"/>
    </location>
</feature>
<dbReference type="EMBL" id="BSDX01000001">
    <property type="protein sequence ID" value="GLI54218.1"/>
    <property type="molecule type" value="Genomic_DNA"/>
</dbReference>
<dbReference type="GO" id="GO:0005524">
    <property type="term" value="F:ATP binding"/>
    <property type="evidence" value="ECO:0007669"/>
    <property type="project" value="UniProtKB-KW"/>
</dbReference>
<keyword evidence="1" id="KW-0812">Transmembrane</keyword>
<evidence type="ECO:0000256" key="1">
    <source>
        <dbReference type="SAM" id="Phobius"/>
    </source>
</evidence>
<keyword evidence="1" id="KW-0472">Membrane</keyword>